<feature type="non-terminal residue" evidence="6">
    <location>
        <position position="1"/>
    </location>
</feature>
<feature type="non-terminal residue" evidence="6">
    <location>
        <position position="189"/>
    </location>
</feature>
<dbReference type="InterPro" id="IPR009000">
    <property type="entry name" value="Transl_B-barrel_sf"/>
</dbReference>
<protein>
    <submittedName>
        <fullName evidence="6">HBS1 isoform X2</fullName>
    </submittedName>
</protein>
<sequence length="189" mass="20641">VGWSKERYDNIVTKLKKFLKQVGFKESDVNFVPCSGLTGENLTKPAEETTLKTWYKGPSMIERIDAFNAPERPIDKPFRLCISDVFKGTGSGVNIMGRAEGGQIKNGQKVLVMPAAVQGQAKSISVHGEPADWAQAGDHVTLTLHGLDMVNITVGSILCDPAYPIQAVTRLRARIMVFGIEVPLTRGFP</sequence>
<evidence type="ECO:0000313" key="7">
    <source>
        <dbReference type="Proteomes" id="UP001152795"/>
    </source>
</evidence>
<keyword evidence="7" id="KW-1185">Reference proteome</keyword>
<keyword evidence="2" id="KW-0963">Cytoplasm</keyword>
<reference evidence="6" key="1">
    <citation type="submission" date="2020-04" db="EMBL/GenBank/DDBJ databases">
        <authorList>
            <person name="Alioto T."/>
            <person name="Alioto T."/>
            <person name="Gomez Garrido J."/>
        </authorList>
    </citation>
    <scope>NUCLEOTIDE SEQUENCE</scope>
    <source>
        <strain evidence="6">A484AB</strain>
    </source>
</reference>
<dbReference type="EMBL" id="CACRXK020031378">
    <property type="protein sequence ID" value="CAB4043040.1"/>
    <property type="molecule type" value="Genomic_DNA"/>
</dbReference>
<dbReference type="Gene3D" id="2.40.30.10">
    <property type="entry name" value="Translation factors"/>
    <property type="match status" value="1"/>
</dbReference>
<dbReference type="OrthoDB" id="342024at2759"/>
<dbReference type="GO" id="GO:0005737">
    <property type="term" value="C:cytoplasm"/>
    <property type="evidence" value="ECO:0007669"/>
    <property type="project" value="UniProtKB-SubCell"/>
</dbReference>
<dbReference type="Pfam" id="PF03144">
    <property type="entry name" value="GTP_EFTU_D2"/>
    <property type="match status" value="1"/>
</dbReference>
<proteinExistence type="predicted"/>
<dbReference type="SUPFAM" id="SSF50447">
    <property type="entry name" value="Translation proteins"/>
    <property type="match status" value="1"/>
</dbReference>
<dbReference type="SUPFAM" id="SSF52540">
    <property type="entry name" value="P-loop containing nucleoside triphosphate hydrolases"/>
    <property type="match status" value="1"/>
</dbReference>
<evidence type="ECO:0000256" key="3">
    <source>
        <dbReference type="ARBA" id="ARBA00022741"/>
    </source>
</evidence>
<dbReference type="AlphaFoldDB" id="A0A6S7KLC4"/>
<comment type="subcellular location">
    <subcellularLocation>
        <location evidence="1">Cytoplasm</location>
    </subcellularLocation>
</comment>
<dbReference type="InterPro" id="IPR027417">
    <property type="entry name" value="P-loop_NTPase"/>
</dbReference>
<dbReference type="Gene3D" id="3.40.50.300">
    <property type="entry name" value="P-loop containing nucleotide triphosphate hydrolases"/>
    <property type="match status" value="1"/>
</dbReference>
<evidence type="ECO:0000259" key="5">
    <source>
        <dbReference type="Pfam" id="PF03144"/>
    </source>
</evidence>
<evidence type="ECO:0000256" key="2">
    <source>
        <dbReference type="ARBA" id="ARBA00022490"/>
    </source>
</evidence>
<feature type="domain" description="Translation elongation factor EFTu-like" evidence="5">
    <location>
        <begin position="95"/>
        <end position="159"/>
    </location>
</feature>
<name>A0A6S7KLC4_PARCT</name>
<dbReference type="FunFam" id="2.40.30.10:FF:000020">
    <property type="entry name" value="Translation elongation factor EF-1"/>
    <property type="match status" value="1"/>
</dbReference>
<evidence type="ECO:0000313" key="6">
    <source>
        <dbReference type="EMBL" id="CAB4043040.1"/>
    </source>
</evidence>
<keyword evidence="4" id="KW-0342">GTP-binding</keyword>
<dbReference type="InterPro" id="IPR004161">
    <property type="entry name" value="EFTu-like_2"/>
</dbReference>
<dbReference type="InterPro" id="IPR050100">
    <property type="entry name" value="TRAFAC_GTPase_members"/>
</dbReference>
<dbReference type="Proteomes" id="UP001152795">
    <property type="component" value="Unassembled WGS sequence"/>
</dbReference>
<gene>
    <name evidence="6" type="ORF">PACLA_8A088409</name>
</gene>
<evidence type="ECO:0000256" key="4">
    <source>
        <dbReference type="ARBA" id="ARBA00023134"/>
    </source>
</evidence>
<accession>A0A6S7KLC4</accession>
<comment type="caution">
    <text evidence="6">The sequence shown here is derived from an EMBL/GenBank/DDBJ whole genome shotgun (WGS) entry which is preliminary data.</text>
</comment>
<keyword evidence="3" id="KW-0547">Nucleotide-binding</keyword>
<evidence type="ECO:0000256" key="1">
    <source>
        <dbReference type="ARBA" id="ARBA00004496"/>
    </source>
</evidence>
<dbReference type="GO" id="GO:0005525">
    <property type="term" value="F:GTP binding"/>
    <property type="evidence" value="ECO:0007669"/>
    <property type="project" value="UniProtKB-KW"/>
</dbReference>
<organism evidence="6 7">
    <name type="scientific">Paramuricea clavata</name>
    <name type="common">Red gorgonian</name>
    <name type="synonym">Violescent sea-whip</name>
    <dbReference type="NCBI Taxonomy" id="317549"/>
    <lineage>
        <taxon>Eukaryota</taxon>
        <taxon>Metazoa</taxon>
        <taxon>Cnidaria</taxon>
        <taxon>Anthozoa</taxon>
        <taxon>Octocorallia</taxon>
        <taxon>Malacalcyonacea</taxon>
        <taxon>Plexauridae</taxon>
        <taxon>Paramuricea</taxon>
    </lineage>
</organism>
<dbReference type="CDD" id="cd16267">
    <property type="entry name" value="HBS1-like_II"/>
    <property type="match status" value="1"/>
</dbReference>
<dbReference type="PANTHER" id="PTHR23115">
    <property type="entry name" value="TRANSLATION FACTOR"/>
    <property type="match status" value="1"/>
</dbReference>